<dbReference type="RefSeq" id="WP_141459788.1">
    <property type="nucleotide sequence ID" value="NZ_CP038141.1"/>
</dbReference>
<evidence type="ECO:0000256" key="2">
    <source>
        <dbReference type="ARBA" id="ARBA00008954"/>
    </source>
</evidence>
<reference evidence="7 8" key="1">
    <citation type="submission" date="2019-03" db="EMBL/GenBank/DDBJ databases">
        <title>The complete genome sequence of Swingsia samuiensis NBRC107927(T).</title>
        <authorList>
            <person name="Chua K.-O."/>
            <person name="Chan K.-G."/>
            <person name="See-Too W.-S."/>
        </authorList>
    </citation>
    <scope>NUCLEOTIDE SEQUENCE [LARGE SCALE GENOMIC DNA]</scope>
    <source>
        <strain evidence="7 8">AH83</strain>
    </source>
</reference>
<dbReference type="GO" id="GO:0004015">
    <property type="term" value="F:adenosylmethionine-8-amino-7-oxononanoate transaminase activity"/>
    <property type="evidence" value="ECO:0007669"/>
    <property type="project" value="TreeGrafter"/>
</dbReference>
<dbReference type="AlphaFoldDB" id="A0A4Y6UJU2"/>
<dbReference type="PIRSF" id="PIRSF000521">
    <property type="entry name" value="Transaminase_4ab_Lys_Orn"/>
    <property type="match status" value="1"/>
</dbReference>
<dbReference type="Pfam" id="PF00202">
    <property type="entry name" value="Aminotran_3"/>
    <property type="match status" value="1"/>
</dbReference>
<keyword evidence="4 7" id="KW-0808">Transferase</keyword>
<dbReference type="InterPro" id="IPR015424">
    <property type="entry name" value="PyrdxlP-dep_Trfase"/>
</dbReference>
<evidence type="ECO:0000313" key="8">
    <source>
        <dbReference type="Proteomes" id="UP000316313"/>
    </source>
</evidence>
<dbReference type="PANTHER" id="PTHR42684">
    <property type="entry name" value="ADENOSYLMETHIONINE-8-AMINO-7-OXONONANOATE AMINOTRANSFERASE"/>
    <property type="match status" value="1"/>
</dbReference>
<dbReference type="PROSITE" id="PS00600">
    <property type="entry name" value="AA_TRANSFER_CLASS_3"/>
    <property type="match status" value="1"/>
</dbReference>
<name>A0A4Y6UJU2_9PROT</name>
<keyword evidence="3 7" id="KW-0032">Aminotransferase</keyword>
<accession>A0A4Y6UJU2</accession>
<dbReference type="Gene3D" id="3.90.1150.10">
    <property type="entry name" value="Aspartate Aminotransferase, domain 1"/>
    <property type="match status" value="1"/>
</dbReference>
<dbReference type="CDD" id="cd00610">
    <property type="entry name" value="OAT_like"/>
    <property type="match status" value="1"/>
</dbReference>
<evidence type="ECO:0000313" key="7">
    <source>
        <dbReference type="EMBL" id="QDH16637.1"/>
    </source>
</evidence>
<comment type="cofactor">
    <cofactor evidence="1">
        <name>pyridoxal 5'-phosphate</name>
        <dbReference type="ChEBI" id="CHEBI:597326"/>
    </cofactor>
</comment>
<dbReference type="PANTHER" id="PTHR42684:SF1">
    <property type="entry name" value="BETA-ALANINE--PYRUVATE AMINOTRANSFERASE"/>
    <property type="match status" value="1"/>
</dbReference>
<dbReference type="FunFam" id="3.40.640.10:FF:000014">
    <property type="entry name" value="Adenosylmethionine-8-amino-7-oxononanoate aminotransferase, probable"/>
    <property type="match status" value="1"/>
</dbReference>
<keyword evidence="8" id="KW-1185">Reference proteome</keyword>
<dbReference type="InterPro" id="IPR049704">
    <property type="entry name" value="Aminotrans_3_PPA_site"/>
</dbReference>
<gene>
    <name evidence="7" type="ORF">E3D00_02905</name>
</gene>
<sequence>MSQIKNEFDYVATIKKGTYWFPFTANRLVKANPEPRMIVSAKGAYYQTINGEALFDTLSGLWCTPLGHGHFKIAEALKKQAETLDYATTFQMINPETVRLSARIAQKAPDGLEHVFFTNSGSEAVDTALKLALGYHRLKGEGQRFRMIGRERGYHGVGFGGMSVGGIVPNRKMFASGMIPGVDHIQHTYNREKTAFTAGQPEWGIEQAQDLERLIGLHDASTIAAVIVEPVQGSTGVIVPPIGYLQKLREICTRHGILLIFDEVITGFGRLGENFAAQRFDVKPDMITFAKAITNGVIPMGGVLISDEIYNTFMSGPESAIEFAHGYTYSGHPMATAVAHVVLDIMEQENLVERVKALEPVLQEAVHDLRDLPGVLDIRNIGLSAAIDLLPVEGKPGAKGMAVFNEGLENGLLLRCVGDTIAFGPPFISTPAQIQEMMMKIRHILQKLG</sequence>
<evidence type="ECO:0000256" key="1">
    <source>
        <dbReference type="ARBA" id="ARBA00001933"/>
    </source>
</evidence>
<comment type="similarity">
    <text evidence="2 6">Belongs to the class-III pyridoxal-phosphate-dependent aminotransferase family.</text>
</comment>
<dbReference type="GO" id="GO:0030170">
    <property type="term" value="F:pyridoxal phosphate binding"/>
    <property type="evidence" value="ECO:0007669"/>
    <property type="project" value="InterPro"/>
</dbReference>
<dbReference type="InterPro" id="IPR005814">
    <property type="entry name" value="Aminotrans_3"/>
</dbReference>
<evidence type="ECO:0000256" key="5">
    <source>
        <dbReference type="ARBA" id="ARBA00022898"/>
    </source>
</evidence>
<keyword evidence="5 6" id="KW-0663">Pyridoxal phosphate</keyword>
<dbReference type="KEGG" id="ssam:E3D00_02905"/>
<organism evidence="7 8">
    <name type="scientific">Swingsia samuiensis</name>
    <dbReference type="NCBI Taxonomy" id="1293412"/>
    <lineage>
        <taxon>Bacteria</taxon>
        <taxon>Pseudomonadati</taxon>
        <taxon>Pseudomonadota</taxon>
        <taxon>Alphaproteobacteria</taxon>
        <taxon>Acetobacterales</taxon>
        <taxon>Acetobacteraceae</taxon>
        <taxon>Swingsia</taxon>
    </lineage>
</organism>
<protein>
    <submittedName>
        <fullName evidence="7">Aspartate aminotransferase family protein</fullName>
    </submittedName>
</protein>
<evidence type="ECO:0000256" key="3">
    <source>
        <dbReference type="ARBA" id="ARBA00022576"/>
    </source>
</evidence>
<dbReference type="SUPFAM" id="SSF53383">
    <property type="entry name" value="PLP-dependent transferases"/>
    <property type="match status" value="1"/>
</dbReference>
<dbReference type="OrthoDB" id="9801834at2"/>
<dbReference type="GO" id="GO:0009102">
    <property type="term" value="P:biotin biosynthetic process"/>
    <property type="evidence" value="ECO:0007669"/>
    <property type="project" value="TreeGrafter"/>
</dbReference>
<dbReference type="InterPro" id="IPR015422">
    <property type="entry name" value="PyrdxlP-dep_Trfase_small"/>
</dbReference>
<dbReference type="InterPro" id="IPR015421">
    <property type="entry name" value="PyrdxlP-dep_Trfase_major"/>
</dbReference>
<dbReference type="EMBL" id="CP038141">
    <property type="protein sequence ID" value="QDH16637.1"/>
    <property type="molecule type" value="Genomic_DNA"/>
</dbReference>
<dbReference type="Gene3D" id="3.40.640.10">
    <property type="entry name" value="Type I PLP-dependent aspartate aminotransferase-like (Major domain)"/>
    <property type="match status" value="1"/>
</dbReference>
<evidence type="ECO:0000256" key="4">
    <source>
        <dbReference type="ARBA" id="ARBA00022679"/>
    </source>
</evidence>
<dbReference type="Proteomes" id="UP000316313">
    <property type="component" value="Chromosome"/>
</dbReference>
<evidence type="ECO:0000256" key="6">
    <source>
        <dbReference type="RuleBase" id="RU003560"/>
    </source>
</evidence>
<proteinExistence type="inferred from homology"/>